<dbReference type="InterPro" id="IPR014710">
    <property type="entry name" value="RmlC-like_jellyroll"/>
</dbReference>
<dbReference type="SUPFAM" id="SSF51206">
    <property type="entry name" value="cAMP-binding domain-like"/>
    <property type="match status" value="1"/>
</dbReference>
<dbReference type="SUPFAM" id="SSF54631">
    <property type="entry name" value="CBS-domain pair"/>
    <property type="match status" value="1"/>
</dbReference>
<reference evidence="2 3" key="2">
    <citation type="submission" date="2020-06" db="EMBL/GenBank/DDBJ databases">
        <title>Antribacter stalactiti gen. nov., sp. nov., a new member of the family Nacardiaceae isolated from a cave.</title>
        <authorList>
            <person name="Kim I.S."/>
        </authorList>
    </citation>
    <scope>NUCLEOTIDE SEQUENCE [LARGE SCALE GENOMIC DNA]</scope>
    <source>
        <strain evidence="2 3">YC2-7</strain>
    </source>
</reference>
<sequence length="617" mass="65782">MADSLADKLRRYPPFDALGAHELAVVAAAARAESYEATDLILDAFAEHSTDVLVVLSGTVELWHDPARLYEAPDDSLSPGGVFGYSAMLTERSIGPRAVAASATEVARIPGDAAARIFVSRQGARFLAEMLTSRHNPPPPAAGMSSGVEDLLRAPPRVLDATATAADAARAIGAHGRGYAAVRLDDGTYHLVTDASLRQRIIVDGMSSDVPVTEVFDPTPPTSVVGDSAAELLLTMLDRGSNFVIVVDRAGQLRGVVSMRDVGLTPLAVDISLHEQLRHAPDLVSLAERARRLPDLLGHLLSSGLASSKVIGVNSTIRDAIVRRAIELVFAGHPDLSTDDFTWLSMGSNGRHEAVLTSDLDSAAAFIDGTPPSVIDSCRAAFAEVTATLANAGLCTDEHGATASRPPFARTNQQWREAARGWIAAPDRNEGAIMISLLVDGRPIYGDPGLPAATAVFGELRTQPATLRLLLEDALARRARLRTMRTSLLRRSGFDIKTQAILPVVNIGRWAALSVGSAELDTISRLQAAAGSQMLPESRARTLIDVFQALQRLRLRYQLLQHADGDKPSDTLTMTLMSPIDRSVIGQAVREIAATQRRMANVSAYVSAEEWSGSGSA</sequence>
<dbReference type="InterPro" id="IPR046342">
    <property type="entry name" value="CBS_dom_sf"/>
</dbReference>
<dbReference type="CDD" id="cd05401">
    <property type="entry name" value="NT_GlnE_GlnD_like"/>
    <property type="match status" value="1"/>
</dbReference>
<name>A0A848KLM2_9NOCA</name>
<dbReference type="InterPro" id="IPR000644">
    <property type="entry name" value="CBS_dom"/>
</dbReference>
<dbReference type="CDD" id="cd02205">
    <property type="entry name" value="CBS_pair_SF"/>
    <property type="match status" value="1"/>
</dbReference>
<dbReference type="Pfam" id="PF00571">
    <property type="entry name" value="CBS"/>
    <property type="match status" value="1"/>
</dbReference>
<dbReference type="GO" id="GO:0016301">
    <property type="term" value="F:kinase activity"/>
    <property type="evidence" value="ECO:0007669"/>
    <property type="project" value="UniProtKB-KW"/>
</dbReference>
<dbReference type="Gene3D" id="2.60.120.10">
    <property type="entry name" value="Jelly Rolls"/>
    <property type="match status" value="1"/>
</dbReference>
<feature type="domain" description="Cyclic nucleotide-binding" evidence="1">
    <location>
        <begin position="14"/>
        <end position="104"/>
    </location>
</feature>
<dbReference type="Pfam" id="PF10335">
    <property type="entry name" value="DUF294_C"/>
    <property type="match status" value="1"/>
</dbReference>
<dbReference type="AlphaFoldDB" id="A0A848KLM2"/>
<dbReference type="InterPro" id="IPR018821">
    <property type="entry name" value="DUF294_put_nucleoTrafse_sb-bd"/>
</dbReference>
<dbReference type="GO" id="GO:0008773">
    <property type="term" value="F:[protein-PII] uridylyltransferase activity"/>
    <property type="evidence" value="ECO:0007669"/>
    <property type="project" value="InterPro"/>
</dbReference>
<dbReference type="Pfam" id="PF03445">
    <property type="entry name" value="DUF294"/>
    <property type="match status" value="1"/>
</dbReference>
<keyword evidence="3" id="KW-1185">Reference proteome</keyword>
<dbReference type="EMBL" id="VCQU01000006">
    <property type="protein sequence ID" value="NMN97160.1"/>
    <property type="molecule type" value="Genomic_DNA"/>
</dbReference>
<keyword evidence="2" id="KW-0808">Transferase</keyword>
<evidence type="ECO:0000313" key="3">
    <source>
        <dbReference type="Proteomes" id="UP000535543"/>
    </source>
</evidence>
<dbReference type="RefSeq" id="WP_169589770.1">
    <property type="nucleotide sequence ID" value="NZ_VCQU01000006.1"/>
</dbReference>
<protein>
    <submittedName>
        <fullName evidence="2">Histidine kinase</fullName>
    </submittedName>
</protein>
<dbReference type="InterPro" id="IPR018490">
    <property type="entry name" value="cNMP-bd_dom_sf"/>
</dbReference>
<dbReference type="PROSITE" id="PS50042">
    <property type="entry name" value="CNMP_BINDING_3"/>
    <property type="match status" value="1"/>
</dbReference>
<dbReference type="InterPro" id="IPR000595">
    <property type="entry name" value="cNMP-bd_dom"/>
</dbReference>
<gene>
    <name evidence="2" type="ORF">FGL95_19155</name>
</gene>
<evidence type="ECO:0000313" key="2">
    <source>
        <dbReference type="EMBL" id="NMN97160.1"/>
    </source>
</evidence>
<accession>A0A848KLM2</accession>
<dbReference type="Gene3D" id="3.10.580.10">
    <property type="entry name" value="CBS-domain"/>
    <property type="match status" value="1"/>
</dbReference>
<proteinExistence type="predicted"/>
<dbReference type="InterPro" id="IPR005105">
    <property type="entry name" value="GlnD_Uridyltrans_N"/>
</dbReference>
<organism evidence="2 3">
    <name type="scientific">Antrihabitans stalactiti</name>
    <dbReference type="NCBI Taxonomy" id="2584121"/>
    <lineage>
        <taxon>Bacteria</taxon>
        <taxon>Bacillati</taxon>
        <taxon>Actinomycetota</taxon>
        <taxon>Actinomycetes</taxon>
        <taxon>Mycobacteriales</taxon>
        <taxon>Nocardiaceae</taxon>
        <taxon>Antrihabitans</taxon>
    </lineage>
</organism>
<comment type="caution">
    <text evidence="2">The sequence shown here is derived from an EMBL/GenBank/DDBJ whole genome shotgun (WGS) entry which is preliminary data.</text>
</comment>
<evidence type="ECO:0000259" key="1">
    <source>
        <dbReference type="PROSITE" id="PS50042"/>
    </source>
</evidence>
<dbReference type="Proteomes" id="UP000535543">
    <property type="component" value="Unassembled WGS sequence"/>
</dbReference>
<reference evidence="2 3" key="1">
    <citation type="submission" date="2019-05" db="EMBL/GenBank/DDBJ databases">
        <authorList>
            <person name="Lee S.D."/>
        </authorList>
    </citation>
    <scope>NUCLEOTIDE SEQUENCE [LARGE SCALE GENOMIC DNA]</scope>
    <source>
        <strain evidence="2 3">YC2-7</strain>
    </source>
</reference>
<keyword evidence="2" id="KW-0418">Kinase</keyword>